<dbReference type="Proteomes" id="UP000740605">
    <property type="component" value="Unassembled WGS sequence"/>
</dbReference>
<dbReference type="InterPro" id="IPR058407">
    <property type="entry name" value="DUF8094"/>
</dbReference>
<keyword evidence="2" id="KW-0812">Transmembrane</keyword>
<comment type="caution">
    <text evidence="4">The sequence shown here is derived from an EMBL/GenBank/DDBJ whole genome shotgun (WGS) entry which is preliminary data.</text>
</comment>
<feature type="transmembrane region" description="Helical" evidence="2">
    <location>
        <begin position="249"/>
        <end position="271"/>
    </location>
</feature>
<sequence length="595" mass="61526">MRFVWAVAAFVLAALMIGAGIAQRTVFEGPTTASQAIAVDADAPYVLIDGAVLGAHPGAQNVRIEGSGPIFASYARTADATSWLSTSDYVHVTPAADGALDSALVAPASSDTADGASSEPPTPKGSDLWLDEYEGTGTLDETLQLPDGMSLLIAADGTAPAPAAITVTWPIRNATPWAGPLILGGCVLLVAGLVLYLLALRHARRSRGPRRKGLPMPVTEPIDIAAADDQKGVISATPTRRRLTRGRRAFAAVPAVAVSALLFAGCSADAWPQLAPSATPSPSATVVAPKDQESPVVTEAQAERIVARIADEVATADAARDGVAAATRLDGTVLAARQTNYTLLAAIPDYKPLPAIPSGRLQVILPEANDEWPRTFFAVAPPAGSDEASTVMSITQKDPWAPYKLTYLAQLTSDTDLNLAPAYVGAIAIPKDSPFLAIAPEKLAGAYADILTKGSGSEFASLFDNTDDAFQTQLESDRSTRLTAFNSTGATTGAMTFSATAGTTEPVALATLDSGAIVAVTVDDLDTVAPTNSDAVIKTGDNTAVQALAGVDQSSTGFVTTYGNQLFFFVPSQSSKERIQLLGYSSNILTSKVAG</sequence>
<name>A0ABS5XWB5_9MICO</name>
<dbReference type="RefSeq" id="WP_215488065.1">
    <property type="nucleotide sequence ID" value="NZ_BAAAPJ010000004.1"/>
</dbReference>
<evidence type="ECO:0000313" key="5">
    <source>
        <dbReference type="Proteomes" id="UP000740605"/>
    </source>
</evidence>
<reference evidence="4 5" key="1">
    <citation type="submission" date="2021-03" db="EMBL/GenBank/DDBJ databases">
        <title>Microbacterium pauli sp. nov., isolated from microfiltered milk.</title>
        <authorList>
            <person name="Bellassi P."/>
            <person name="Fontana A."/>
            <person name="Callegari M.L."/>
            <person name="Lorenzo M."/>
            <person name="Cappa F."/>
        </authorList>
    </citation>
    <scope>NUCLEOTIDE SEQUENCE [LARGE SCALE GENOMIC DNA]</scope>
    <source>
        <strain evidence="4 5">DSM 18909</strain>
    </source>
</reference>
<keyword evidence="4" id="KW-0808">Transferase</keyword>
<accession>A0ABS5XWB5</accession>
<proteinExistence type="predicted"/>
<feature type="domain" description="DUF8094" evidence="3">
    <location>
        <begin position="294"/>
        <end position="589"/>
    </location>
</feature>
<dbReference type="Pfam" id="PF26366">
    <property type="entry name" value="DUF8094"/>
    <property type="match status" value="1"/>
</dbReference>
<protein>
    <submittedName>
        <fullName evidence="4">Glycosyl transferase</fullName>
    </submittedName>
</protein>
<keyword evidence="2" id="KW-1133">Transmembrane helix</keyword>
<gene>
    <name evidence="4" type="ORF">J0P97_12250</name>
</gene>
<feature type="transmembrane region" description="Helical" evidence="2">
    <location>
        <begin position="177"/>
        <end position="200"/>
    </location>
</feature>
<organism evidence="4 5">
    <name type="scientific">Microbacterium flavum</name>
    <dbReference type="NCBI Taxonomy" id="415216"/>
    <lineage>
        <taxon>Bacteria</taxon>
        <taxon>Bacillati</taxon>
        <taxon>Actinomycetota</taxon>
        <taxon>Actinomycetes</taxon>
        <taxon>Micrococcales</taxon>
        <taxon>Microbacteriaceae</taxon>
        <taxon>Microbacterium</taxon>
    </lineage>
</organism>
<evidence type="ECO:0000259" key="3">
    <source>
        <dbReference type="Pfam" id="PF26366"/>
    </source>
</evidence>
<evidence type="ECO:0000256" key="1">
    <source>
        <dbReference type="SAM" id="MobiDB-lite"/>
    </source>
</evidence>
<keyword evidence="2" id="KW-0472">Membrane</keyword>
<evidence type="ECO:0000256" key="2">
    <source>
        <dbReference type="SAM" id="Phobius"/>
    </source>
</evidence>
<evidence type="ECO:0000313" key="4">
    <source>
        <dbReference type="EMBL" id="MBT8798838.1"/>
    </source>
</evidence>
<feature type="region of interest" description="Disordered" evidence="1">
    <location>
        <begin position="109"/>
        <end position="129"/>
    </location>
</feature>
<dbReference type="EMBL" id="JAFLHG010000011">
    <property type="protein sequence ID" value="MBT8798838.1"/>
    <property type="molecule type" value="Genomic_DNA"/>
</dbReference>
<keyword evidence="5" id="KW-1185">Reference proteome</keyword>
<dbReference type="GO" id="GO:0016740">
    <property type="term" value="F:transferase activity"/>
    <property type="evidence" value="ECO:0007669"/>
    <property type="project" value="UniProtKB-KW"/>
</dbReference>